<sequence>MPHVTAHRSSTRRPALAGLVALTVFATLALIGTPASSLPTADDDTNFHISSDIVIKEDNTFSVKLTMSESGSIPALSKSMCNKDSSTVKDSPYDDFKVKFVEKDGTRTCTMEGTDSISTSSKNIKHEGDEYIVQTLNFDSISDEDVTEISQSVTFPGKVTEADGGTVEGTKVSFKDNDKHEVKGKDEPAKSAATGSSQGAAAEEDSSSTPVWIWILIGSLAVAIVGGVVGVLVMNQRKKKQSQLVAYTAAAQVYDPNQAPFGQPMPQPYQPGYTEPATQPYQPGYTEPAAQPYQPGYTEPYQPGQPTPQPYQPGYTEPYQPGQPTPQPYQPSYAEPYQPSQPTPQPYHLGQPGQQPYQPGYTDPAAQPYQPPYTDRF</sequence>
<evidence type="ECO:0000256" key="1">
    <source>
        <dbReference type="SAM" id="MobiDB-lite"/>
    </source>
</evidence>
<evidence type="ECO:0000313" key="5">
    <source>
        <dbReference type="Proteomes" id="UP000317942"/>
    </source>
</evidence>
<evidence type="ECO:0000313" key="4">
    <source>
        <dbReference type="EMBL" id="TQD59627.1"/>
    </source>
</evidence>
<dbReference type="Pfam" id="PF21946">
    <property type="entry name" value="LppM"/>
    <property type="match status" value="1"/>
</dbReference>
<accession>A0A508BED1</accession>
<dbReference type="RefSeq" id="WP_141407234.1">
    <property type="nucleotide sequence ID" value="NZ_CP066060.1"/>
</dbReference>
<proteinExistence type="predicted"/>
<dbReference type="InterPro" id="IPR053807">
    <property type="entry name" value="LppM"/>
</dbReference>
<feature type="compositionally biased region" description="Low complexity" evidence="1">
    <location>
        <begin position="346"/>
        <end position="361"/>
    </location>
</feature>
<organism evidence="4 5">
    <name type="scientific">Actinomyces oris</name>
    <dbReference type="NCBI Taxonomy" id="544580"/>
    <lineage>
        <taxon>Bacteria</taxon>
        <taxon>Bacillati</taxon>
        <taxon>Actinomycetota</taxon>
        <taxon>Actinomycetes</taxon>
        <taxon>Actinomycetales</taxon>
        <taxon>Actinomycetaceae</taxon>
        <taxon>Actinomyces</taxon>
    </lineage>
</organism>
<feature type="region of interest" description="Disordered" evidence="1">
    <location>
        <begin position="177"/>
        <end position="204"/>
    </location>
</feature>
<dbReference type="GeneID" id="64213590"/>
<evidence type="ECO:0000259" key="3">
    <source>
        <dbReference type="Pfam" id="PF21946"/>
    </source>
</evidence>
<reference evidence="4 5" key="1">
    <citation type="submission" date="2019-06" db="EMBL/GenBank/DDBJ databases">
        <title>Draft genome sequence of Actinomyces oris CCUG 34288T.</title>
        <authorList>
            <person name="Salva-Serra F."/>
            <person name="Cardew S."/>
            <person name="Moore E."/>
        </authorList>
    </citation>
    <scope>NUCLEOTIDE SEQUENCE [LARGE SCALE GENOMIC DNA]</scope>
    <source>
        <strain evidence="4 5">CCUG 34288</strain>
    </source>
</reference>
<feature type="compositionally biased region" description="Basic and acidic residues" evidence="1">
    <location>
        <begin position="177"/>
        <end position="189"/>
    </location>
</feature>
<gene>
    <name evidence="4" type="ORF">FK267_11145</name>
</gene>
<feature type="domain" description="LppM" evidence="3">
    <location>
        <begin position="116"/>
        <end position="177"/>
    </location>
</feature>
<dbReference type="EMBL" id="VICC01000007">
    <property type="protein sequence ID" value="TQD59627.1"/>
    <property type="molecule type" value="Genomic_DNA"/>
</dbReference>
<feature type="transmembrane region" description="Helical" evidence="2">
    <location>
        <begin position="211"/>
        <end position="234"/>
    </location>
</feature>
<feature type="compositionally biased region" description="Low complexity" evidence="1">
    <location>
        <begin position="190"/>
        <end position="201"/>
    </location>
</feature>
<protein>
    <submittedName>
        <fullName evidence="4">Viral protein TPX</fullName>
    </submittedName>
</protein>
<evidence type="ECO:0000256" key="2">
    <source>
        <dbReference type="SAM" id="Phobius"/>
    </source>
</evidence>
<comment type="caution">
    <text evidence="4">The sequence shown here is derived from an EMBL/GenBank/DDBJ whole genome shotgun (WGS) entry which is preliminary data.</text>
</comment>
<name>A0A508BED1_9ACTO</name>
<dbReference type="PRINTS" id="PR01217">
    <property type="entry name" value="PRICHEXTENSN"/>
</dbReference>
<dbReference type="Proteomes" id="UP000317942">
    <property type="component" value="Unassembled WGS sequence"/>
</dbReference>
<keyword evidence="2" id="KW-1133">Transmembrane helix</keyword>
<dbReference type="AlphaFoldDB" id="A0A508BED1"/>
<feature type="region of interest" description="Disordered" evidence="1">
    <location>
        <begin position="258"/>
        <end position="377"/>
    </location>
</feature>
<keyword evidence="2" id="KW-0472">Membrane</keyword>
<keyword evidence="2" id="KW-0812">Transmembrane</keyword>